<reference evidence="2 3" key="1">
    <citation type="submission" date="2020-08" db="EMBL/GenBank/DDBJ databases">
        <title>Sequencing the genomes of 1000 actinobacteria strains.</title>
        <authorList>
            <person name="Klenk H.-P."/>
        </authorList>
    </citation>
    <scope>NUCLEOTIDE SEQUENCE [LARGE SCALE GENOMIC DNA]</scope>
    <source>
        <strain evidence="2 3">DSM 43851</strain>
    </source>
</reference>
<evidence type="ECO:0000313" key="2">
    <source>
        <dbReference type="EMBL" id="MBB5897451.1"/>
    </source>
</evidence>
<dbReference type="Pfam" id="PF09995">
    <property type="entry name" value="MPAB_Lcp_cat"/>
    <property type="match status" value="1"/>
</dbReference>
<evidence type="ECO:0000259" key="1">
    <source>
        <dbReference type="Pfam" id="PF09995"/>
    </source>
</evidence>
<dbReference type="RefSeq" id="WP_184869929.1">
    <property type="nucleotide sequence ID" value="NZ_BAAAWY010000104.1"/>
</dbReference>
<dbReference type="PANTHER" id="PTHR36151">
    <property type="entry name" value="BLR2777 PROTEIN"/>
    <property type="match status" value="1"/>
</dbReference>
<feature type="domain" description="ER-bound oxygenase mpaB/mpaB'/Rubber oxygenase catalytic" evidence="1">
    <location>
        <begin position="89"/>
        <end position="248"/>
    </location>
</feature>
<dbReference type="GO" id="GO:0016491">
    <property type="term" value="F:oxidoreductase activity"/>
    <property type="evidence" value="ECO:0007669"/>
    <property type="project" value="InterPro"/>
</dbReference>
<sequence length="276" mass="30809">MSPVNLPVAAVTCESLRPLRDGFDTPRTRTDGGLVSDDSVLRRYCAPWLPMVLGGWSAYTTLVLVDHMRQSISMAMARRPNFNEFRQLTRGMLIAIFGDTEQVEAQRKGAWEAHDRLRGIDADGREWTANDPELTTRVYTVLIRHLLAAQERLIGPLDESDRDAYCADAVRTVGHVFGTTRALPVTFAELSTQYDHIVAEELTVTPEALEVFRENRTLCVKGVPMEDLVRATADLLDPEVAEIFGIDRSLPVCFPPIDLATVTEDDLLPLACLSRR</sequence>
<protein>
    <submittedName>
        <fullName evidence="2">Uncharacterized protein (DUF2236 family)</fullName>
    </submittedName>
</protein>
<proteinExistence type="predicted"/>
<comment type="caution">
    <text evidence="2">The sequence shown here is derived from an EMBL/GenBank/DDBJ whole genome shotgun (WGS) entry which is preliminary data.</text>
</comment>
<name>A0A7W9KRK8_9PSEU</name>
<keyword evidence="3" id="KW-1185">Reference proteome</keyword>
<evidence type="ECO:0000313" key="3">
    <source>
        <dbReference type="Proteomes" id="UP000585638"/>
    </source>
</evidence>
<organism evidence="2 3">
    <name type="scientific">Kutzneria kofuensis</name>
    <dbReference type="NCBI Taxonomy" id="103725"/>
    <lineage>
        <taxon>Bacteria</taxon>
        <taxon>Bacillati</taxon>
        <taxon>Actinomycetota</taxon>
        <taxon>Actinomycetes</taxon>
        <taxon>Pseudonocardiales</taxon>
        <taxon>Pseudonocardiaceae</taxon>
        <taxon>Kutzneria</taxon>
    </lineage>
</organism>
<accession>A0A7W9KRK8</accession>
<dbReference type="EMBL" id="JACHIR010000003">
    <property type="protein sequence ID" value="MBB5897451.1"/>
    <property type="molecule type" value="Genomic_DNA"/>
</dbReference>
<dbReference type="AlphaFoldDB" id="A0A7W9KRK8"/>
<gene>
    <name evidence="2" type="ORF">BJ998_008710</name>
</gene>
<dbReference type="Proteomes" id="UP000585638">
    <property type="component" value="Unassembled WGS sequence"/>
</dbReference>
<dbReference type="InterPro" id="IPR018713">
    <property type="entry name" value="MPAB/Lcp_cat_dom"/>
</dbReference>
<dbReference type="PANTHER" id="PTHR36151:SF3">
    <property type="entry name" value="ER-BOUND OXYGENASE MPAB_MPAB'_RUBBER OXYGENASE CATALYTIC DOMAIN-CONTAINING PROTEIN"/>
    <property type="match status" value="1"/>
</dbReference>